<feature type="transmembrane region" description="Helical" evidence="12">
    <location>
        <begin position="91"/>
        <end position="112"/>
    </location>
</feature>
<evidence type="ECO:0000259" key="14">
    <source>
        <dbReference type="PROSITE" id="PS51103"/>
    </source>
</evidence>
<evidence type="ECO:0000256" key="8">
    <source>
        <dbReference type="ARBA" id="ARBA00022777"/>
    </source>
</evidence>
<dbReference type="RefSeq" id="WP_089556225.1">
    <property type="nucleotide sequence ID" value="NZ_CP022474.1"/>
</dbReference>
<evidence type="ECO:0000256" key="1">
    <source>
        <dbReference type="ARBA" id="ARBA00004651"/>
    </source>
</evidence>
<dbReference type="Pfam" id="PF00367">
    <property type="entry name" value="PTS_EIIB"/>
    <property type="match status" value="1"/>
</dbReference>
<dbReference type="EMBL" id="CP022474">
    <property type="protein sequence ID" value="ASN59288.1"/>
    <property type="molecule type" value="Genomic_DNA"/>
</dbReference>
<dbReference type="SUPFAM" id="SSF55604">
    <property type="entry name" value="Glucose permease domain IIB"/>
    <property type="match status" value="1"/>
</dbReference>
<keyword evidence="7 12" id="KW-0812">Transmembrane</keyword>
<keyword evidence="10 12" id="KW-0472">Membrane</keyword>
<dbReference type="GO" id="GO:0009401">
    <property type="term" value="P:phosphoenolpyruvate-dependent sugar phosphotransferase system"/>
    <property type="evidence" value="ECO:0007669"/>
    <property type="project" value="UniProtKB-KW"/>
</dbReference>
<feature type="transmembrane region" description="Helical" evidence="12">
    <location>
        <begin position="332"/>
        <end position="349"/>
    </location>
</feature>
<feature type="active site" description="Phosphocysteine intermediate; for EIIB activity" evidence="11">
    <location>
        <position position="471"/>
    </location>
</feature>
<evidence type="ECO:0000313" key="16">
    <source>
        <dbReference type="Proteomes" id="UP000199749"/>
    </source>
</evidence>
<dbReference type="PROSITE" id="PS01035">
    <property type="entry name" value="PTS_EIIB_TYPE_1_CYS"/>
    <property type="match status" value="1"/>
</dbReference>
<comment type="subcellular location">
    <subcellularLocation>
        <location evidence="1">Cell membrane</location>
        <topology evidence="1">Multi-pass membrane protein</topology>
    </subcellularLocation>
</comment>
<dbReference type="PROSITE" id="PS51103">
    <property type="entry name" value="PTS_EIIC_TYPE_1"/>
    <property type="match status" value="1"/>
</dbReference>
<protein>
    <submittedName>
        <fullName evidence="15">Alpha-glucoside-specific phosphotransferase enzyme IIB component</fullName>
    </submittedName>
</protein>
<evidence type="ECO:0000256" key="5">
    <source>
        <dbReference type="ARBA" id="ARBA00022679"/>
    </source>
</evidence>
<keyword evidence="5" id="KW-0808">Transferase</keyword>
<sequence length="527" mass="58330">MMKKIQRFGGAMFTPVLLFSFSGIMLAITILLTNQSIFGSLAAPDTLWFGVWDTLEQGAWTVFNQIELLFVVGLPIGLAKRASGRAAMEALISYLTWNYFIAAMLTHWGAFFGVARYSAPLVANSTNSGLKMIAGIKTFNTSIIGALIIAGIVVYLHNKYFDYKLPAALGTFQGSSFVVILAFFALLPVAFLTCLIWPKIQMGISSLQTFMASSGTLGVWIYCFLERVLIPTGLHHFIYIPFQYGPAVVPDGLTKWWLGNLATFSNSKESLKTLAPQMGFLLYGNEKVFAMPGIAMAFYVTAKKNRRKEVAALLIPATITAMLAGITEPLEFTFLFVAPVLWLVHSILAATLDATLYFFGVVGDLSGGIIDMAGKNWIPLFQNHWTTYALQIIIGTIFAFIYFYVFKYMILKFNYATPGRDDVEEVTLKSKKDYLANKKGESTAANPYEERAMAYLEGLGGKDNIETVTNCATRLRVTVKDLSLVKSDSFFKQNKAAGVVHHGEALQVIVGLDVPQVRDKFEELMEH</sequence>
<feature type="domain" description="PTS EIIC type-1" evidence="14">
    <location>
        <begin position="1"/>
        <end position="422"/>
    </location>
</feature>
<organism evidence="15 16">
    <name type="scientific">Latilactobacillus curvatus</name>
    <name type="common">Lactobacillus curvatus</name>
    <dbReference type="NCBI Taxonomy" id="28038"/>
    <lineage>
        <taxon>Bacteria</taxon>
        <taxon>Bacillati</taxon>
        <taxon>Bacillota</taxon>
        <taxon>Bacilli</taxon>
        <taxon>Lactobacillales</taxon>
        <taxon>Lactobacillaceae</taxon>
        <taxon>Latilactobacillus</taxon>
    </lineage>
</organism>
<dbReference type="GO" id="GO:0008982">
    <property type="term" value="F:protein-N(PI)-phosphohistidine-sugar phosphotransferase activity"/>
    <property type="evidence" value="ECO:0007669"/>
    <property type="project" value="InterPro"/>
</dbReference>
<feature type="transmembrane region" description="Helical" evidence="12">
    <location>
        <begin position="385"/>
        <end position="405"/>
    </location>
</feature>
<evidence type="ECO:0000259" key="13">
    <source>
        <dbReference type="PROSITE" id="PS51098"/>
    </source>
</evidence>
<dbReference type="InterPro" id="IPR018113">
    <property type="entry name" value="PTrfase_EIIB_Cys"/>
</dbReference>
<dbReference type="Gene3D" id="3.30.1360.60">
    <property type="entry name" value="Glucose permease domain IIB"/>
    <property type="match status" value="1"/>
</dbReference>
<dbReference type="NCBIfam" id="TIGR00826">
    <property type="entry name" value="EIIB_glc"/>
    <property type="match status" value="1"/>
</dbReference>
<keyword evidence="3" id="KW-1003">Cell membrane</keyword>
<feature type="transmembrane region" description="Helical" evidence="12">
    <location>
        <begin position="356"/>
        <end position="373"/>
    </location>
</feature>
<evidence type="ECO:0000256" key="6">
    <source>
        <dbReference type="ARBA" id="ARBA00022683"/>
    </source>
</evidence>
<evidence type="ECO:0000256" key="4">
    <source>
        <dbReference type="ARBA" id="ARBA00022597"/>
    </source>
</evidence>
<name>A0AAC9UJH8_LATCU</name>
<dbReference type="Pfam" id="PF02378">
    <property type="entry name" value="PTS_EIIC"/>
    <property type="match status" value="1"/>
</dbReference>
<accession>A0AAC9UJH8</accession>
<evidence type="ECO:0000313" key="15">
    <source>
        <dbReference type="EMBL" id="ASN59288.1"/>
    </source>
</evidence>
<reference evidence="15 16" key="1">
    <citation type="submission" date="2017-07" db="EMBL/GenBank/DDBJ databases">
        <title>Lactobacillus curvatus MRS6 whole genome.</title>
        <authorList>
            <person name="Jans C."/>
            <person name="Lagler S."/>
            <person name="Lacroix C."/>
            <person name="Meile L."/>
            <person name="Stevens M.J.A."/>
        </authorList>
    </citation>
    <scope>NUCLEOTIDE SEQUENCE [LARGE SCALE GENOMIC DNA]</scope>
    <source>
        <strain evidence="15 16">MRS6</strain>
    </source>
</reference>
<dbReference type="InterPro" id="IPR010975">
    <property type="entry name" value="PTS_IIBC_a_glc"/>
</dbReference>
<dbReference type="AlphaFoldDB" id="A0AAC9UJH8"/>
<gene>
    <name evidence="15" type="ORF">CG419_00960</name>
</gene>
<dbReference type="PROSITE" id="PS51098">
    <property type="entry name" value="PTS_EIIB_TYPE_1"/>
    <property type="match status" value="1"/>
</dbReference>
<evidence type="ECO:0000256" key="3">
    <source>
        <dbReference type="ARBA" id="ARBA00022475"/>
    </source>
</evidence>
<evidence type="ECO:0000256" key="11">
    <source>
        <dbReference type="PROSITE-ProRule" id="PRU00421"/>
    </source>
</evidence>
<evidence type="ECO:0000256" key="10">
    <source>
        <dbReference type="ARBA" id="ARBA00023136"/>
    </source>
</evidence>
<dbReference type="GO" id="GO:0090563">
    <property type="term" value="F:protein-phosphocysteine-sugar phosphotransferase activity"/>
    <property type="evidence" value="ECO:0007669"/>
    <property type="project" value="TreeGrafter"/>
</dbReference>
<dbReference type="InterPro" id="IPR050429">
    <property type="entry name" value="PTS_Glucose_EIICBA"/>
</dbReference>
<feature type="transmembrane region" description="Helical" evidence="12">
    <location>
        <begin position="58"/>
        <end position="79"/>
    </location>
</feature>
<keyword evidence="2" id="KW-0813">Transport</keyword>
<feature type="domain" description="PTS EIIB type-1" evidence="13">
    <location>
        <begin position="449"/>
        <end position="527"/>
    </location>
</feature>
<dbReference type="NCBIfam" id="TIGR02005">
    <property type="entry name" value="PTS-IIBC-alpha"/>
    <property type="match status" value="1"/>
</dbReference>
<dbReference type="GO" id="GO:0016301">
    <property type="term" value="F:kinase activity"/>
    <property type="evidence" value="ECO:0007669"/>
    <property type="project" value="UniProtKB-KW"/>
</dbReference>
<keyword evidence="6" id="KW-0598">Phosphotransferase system</keyword>
<dbReference type="InterPro" id="IPR013013">
    <property type="entry name" value="PTS_EIIC_1"/>
</dbReference>
<dbReference type="InterPro" id="IPR001996">
    <property type="entry name" value="PTS_IIB_1"/>
</dbReference>
<dbReference type="InterPro" id="IPR003352">
    <property type="entry name" value="PTS_EIIC"/>
</dbReference>
<evidence type="ECO:0000256" key="12">
    <source>
        <dbReference type="SAM" id="Phobius"/>
    </source>
</evidence>
<feature type="transmembrane region" description="Helical" evidence="12">
    <location>
        <begin position="177"/>
        <end position="198"/>
    </location>
</feature>
<evidence type="ECO:0000256" key="2">
    <source>
        <dbReference type="ARBA" id="ARBA00022448"/>
    </source>
</evidence>
<feature type="transmembrane region" description="Helical" evidence="12">
    <location>
        <begin position="132"/>
        <end position="156"/>
    </location>
</feature>
<keyword evidence="4" id="KW-0762">Sugar transport</keyword>
<proteinExistence type="predicted"/>
<feature type="transmembrane region" description="Helical" evidence="12">
    <location>
        <begin position="310"/>
        <end position="326"/>
    </location>
</feature>
<feature type="transmembrane region" description="Helical" evidence="12">
    <location>
        <begin position="204"/>
        <end position="225"/>
    </location>
</feature>
<keyword evidence="9 12" id="KW-1133">Transmembrane helix</keyword>
<evidence type="ECO:0000256" key="7">
    <source>
        <dbReference type="ARBA" id="ARBA00022692"/>
    </source>
</evidence>
<dbReference type="PANTHER" id="PTHR30009:SF12">
    <property type="entry name" value="PHOSPHOTRANSFERASE IIC COMPONENT GLVC"/>
    <property type="match status" value="1"/>
</dbReference>
<dbReference type="PANTHER" id="PTHR30009">
    <property type="entry name" value="CYTOCHROME C-TYPE SYNTHESIS PROTEIN AND PTS TRANSMEMBRANE COMPONENT"/>
    <property type="match status" value="1"/>
</dbReference>
<dbReference type="InterPro" id="IPR036878">
    <property type="entry name" value="Glu_permease_IIB"/>
</dbReference>
<evidence type="ECO:0000256" key="9">
    <source>
        <dbReference type="ARBA" id="ARBA00022989"/>
    </source>
</evidence>
<keyword evidence="8" id="KW-0418">Kinase</keyword>
<dbReference type="Proteomes" id="UP000199749">
    <property type="component" value="Chromosome"/>
</dbReference>
<dbReference type="CDD" id="cd00212">
    <property type="entry name" value="PTS_IIB_glc"/>
    <property type="match status" value="1"/>
</dbReference>
<dbReference type="GO" id="GO:0005886">
    <property type="term" value="C:plasma membrane"/>
    <property type="evidence" value="ECO:0007669"/>
    <property type="project" value="UniProtKB-SubCell"/>
</dbReference>